<dbReference type="EMBL" id="JAUHHV010000011">
    <property type="protein sequence ID" value="KAK1408541.1"/>
    <property type="molecule type" value="Genomic_DNA"/>
</dbReference>
<proteinExistence type="predicted"/>
<name>A0AAD8NHT9_TARER</name>
<keyword evidence="1" id="KW-0812">Transmembrane</keyword>
<keyword evidence="1" id="KW-1133">Transmembrane helix</keyword>
<dbReference type="AlphaFoldDB" id="A0AAD8NHT9"/>
<reference evidence="2" key="1">
    <citation type="journal article" date="2023" name="bioRxiv">
        <title>Improved chromosome-level genome assembly for marigold (Tagetes erecta).</title>
        <authorList>
            <person name="Jiang F."/>
            <person name="Yuan L."/>
            <person name="Wang S."/>
            <person name="Wang H."/>
            <person name="Xu D."/>
            <person name="Wang A."/>
            <person name="Fan W."/>
        </authorList>
    </citation>
    <scope>NUCLEOTIDE SEQUENCE</scope>
    <source>
        <strain evidence="2">WSJ</strain>
        <tissue evidence="2">Leaf</tissue>
    </source>
</reference>
<protein>
    <submittedName>
        <fullName evidence="2">Uncharacterized protein</fullName>
    </submittedName>
</protein>
<evidence type="ECO:0000313" key="2">
    <source>
        <dbReference type="EMBL" id="KAK1408541.1"/>
    </source>
</evidence>
<organism evidence="2 3">
    <name type="scientific">Tagetes erecta</name>
    <name type="common">African marigold</name>
    <dbReference type="NCBI Taxonomy" id="13708"/>
    <lineage>
        <taxon>Eukaryota</taxon>
        <taxon>Viridiplantae</taxon>
        <taxon>Streptophyta</taxon>
        <taxon>Embryophyta</taxon>
        <taxon>Tracheophyta</taxon>
        <taxon>Spermatophyta</taxon>
        <taxon>Magnoliopsida</taxon>
        <taxon>eudicotyledons</taxon>
        <taxon>Gunneridae</taxon>
        <taxon>Pentapetalae</taxon>
        <taxon>asterids</taxon>
        <taxon>campanulids</taxon>
        <taxon>Asterales</taxon>
        <taxon>Asteraceae</taxon>
        <taxon>Asteroideae</taxon>
        <taxon>Heliantheae alliance</taxon>
        <taxon>Tageteae</taxon>
        <taxon>Tagetes</taxon>
    </lineage>
</organism>
<feature type="transmembrane region" description="Helical" evidence="1">
    <location>
        <begin position="7"/>
        <end position="26"/>
    </location>
</feature>
<accession>A0AAD8NHT9</accession>
<sequence length="124" mass="13935">MNYVLNKISSFIVLSFDFAVIAGLHITVKCYGILVLDTLVLISLATDVGYFRRSQDSIPRTEDNGSTLILHQLQFHVIVEKLLFCLIYYVCERLYIAKFVSAFATHTGVHPATDISQPVILTLL</sequence>
<evidence type="ECO:0000256" key="1">
    <source>
        <dbReference type="SAM" id="Phobius"/>
    </source>
</evidence>
<keyword evidence="1" id="KW-0472">Membrane</keyword>
<keyword evidence="3" id="KW-1185">Reference proteome</keyword>
<dbReference type="Proteomes" id="UP001229421">
    <property type="component" value="Unassembled WGS sequence"/>
</dbReference>
<evidence type="ECO:0000313" key="3">
    <source>
        <dbReference type="Proteomes" id="UP001229421"/>
    </source>
</evidence>
<comment type="caution">
    <text evidence="2">The sequence shown here is derived from an EMBL/GenBank/DDBJ whole genome shotgun (WGS) entry which is preliminary data.</text>
</comment>
<gene>
    <name evidence="2" type="ORF">QVD17_40406</name>
</gene>